<sequence length="2070" mass="214260">MSLLRDVIMGVSIAKQDAVVTNLVGQLKAKDEQGNVRDVTIGDLIKNGEQLIFSSSAQFILEMADGSVVDETNIISEEPSLAPTPEEELATAPVSTDAEIAALQAQILAGEDPTAGLPETAAGTAAGAGGNEGTDFITLDRTADETIAGSGYDTSGFDLATAAAVDEPIIAEENILPTLTSSSITLSETNLPQGSSPLASALSQANTITLAAPNGISLLVINGVEVFTSGVFAGLTSITSASGTLNITGYDAATGILSYSYTLNSAVDHSAADIQADTFNLSLTDILGNNTTSTITANLLDDAPSGQDDSGNIGEDDVSVSGSVIINDTQGADSSTVSQITNSDGASLAVAQPTSISGNFGALQISADGSYSYLLSTQLDAVQSLAQGEQVTDTFIYQLTDSDGDSVPVTLTLTITGTNDTPVITTEIGDGADQGTVIESGNEDDGTIVPGIPQTTGTLTATDIDNGAILSWSGTATGTFGSFVIDAVTGQWTYTLDNQLVDSFAENSATQEEFLVTVTDEFGASATQLVTITINGTNDSPIITSSAADAAGSVNEQPAEGVVLDSDTQTATGTLTAGDVDTGAVLSWSGDADSLYGSFSIDPVTGEWTYTLDNQAAEILAEGEVVQESFLVTVIDEFGATDTQTVTINITGKDEATVIANDSNTIDEGSVALGNVLDNDSDDDDQLTVSSFTVEGNSYSADTSVDLENGTLVLNSDGTYVFTPDTNWNGNVPIITYTTNTGATATLTIVVEPVNDAPDAFNNSYSLNEGGFTSGNIITDNTGSGVDSDIDGGALNITHINGVAVTFIGGTAIIPIGDGTLTINQNGSFTYDHNGEEPSPTSFTYTINDGLGGTDTASVFFNINPVNDGPFAEDDSFSVDEGALLAGNVITHIDNNDGLQDSDGGDGGILNVTQVNGVDLVFNLGWSQDIAVGNGTLRIQANGTFEYQHNGSDPEEVPPTFQYTLSDGAGTATAVVTITTNAVNDGPFAEDDSFSVDEGALLGGNVITHIDNNDTLQDSDGGDGGILNVTLVNGIDLIFGLDGWSQDFVVGNGTLRIQADGTFEYQHDGTDPEETPPTFEYTLSDNTGTDTAVVTITTNAVNDGPFAEDDSFSVDEGALLGGNVITHIDNNDTLQDSDGGDGGILNVTQVNGVDLVFGLDGWSQNFIVGNGTLRIQADGTFEYQHDGTDPEETPPTFEYTLSDGTGTDTAVVTITTNAVNDGPFAEDDSFSVDEGALLGGNVITHIDNNDTLQDSDGGDGGILNITQVNGIDLVFGLDGWSQDFIVGNGTLRIQADGTFEYQHDGTDPEETPPTFEYTLSDGTGTDTAVVTIATNAVNDGPFAEDDSFSVDEGALLGGNVITHIDNNDTLQDSDGGDGGILNVTQVNGIDLIFGLDGWSQDFVVGNGTLRIQADGTFEYQHDGSDPEVTPPTFEYTLSDGTGTDTAVVTIATDPINDGPEIISIDLAAVSEEGLLYGIKDGQVPPNDTTDAVSFVGTLSFTDVDSNSFAISIDDTDIGQYYSGEALIHWNWSGNTLTGTAGSVTVMTIVFATVSGAAPDFSVNYTVTLFAPVDHDPDSNIEDVLPLAFTVTVDDQNGGSADTTLTLNIEDDSPVDDVDTQAIQTITNTIGQYITGDLFSPGADGFGGVNFNVATQGLLYNGIVLTYTMFGNTLKAMAHDTEVFTLTAVPDGNGHYDYKLILLQEIQLEYVIGYKLNDAPAGNNAAYYVDVDGEVYAKDDLATQVIATITGTGSVNSNSHGIGIGPKTSVDAGEDINFYYGINGTSVAAISLGTGNNGSHDGTSYITYVINYVGGGQQTFTNILVDGTFTIEVGPLNGFNIQSINIAHMNGEEFQVIEVSSAGGITEQPIDIDFTYTAIDADGDSVFDPDGEPGGFTVVVEPDTGDDDINILAGTDAEDTLLGGIESDYIIGGTGDDTISGGAGADILIGSEGSDTIDAGVDSDRDAIIWEVGSADESIDTIYNFNPVYDVLNLSDVLVNESPGDLEDFLSFNFVGGSTEIVLDTNGTSSAGGDTLTILLDGVDLSTIYGPSPTEIINGLLDDDALIVDVP</sequence>
<feature type="domain" description="RapA2 cadherin-like" evidence="2">
    <location>
        <begin position="644"/>
        <end position="722"/>
    </location>
</feature>
<dbReference type="Gene3D" id="2.60.40.10">
    <property type="entry name" value="Immunoglobulins"/>
    <property type="match status" value="1"/>
</dbReference>
<dbReference type="GO" id="GO:0005509">
    <property type="term" value="F:calcium ion binding"/>
    <property type="evidence" value="ECO:0007669"/>
    <property type="project" value="InterPro"/>
</dbReference>
<dbReference type="NCBIfam" id="TIGR01965">
    <property type="entry name" value="VCBS_repeat"/>
    <property type="match status" value="3"/>
</dbReference>
<feature type="domain" description="RapA2 cadherin-like" evidence="2">
    <location>
        <begin position="857"/>
        <end position="947"/>
    </location>
</feature>
<dbReference type="InterPro" id="IPR040853">
    <property type="entry name" value="RapA2_cadherin-like"/>
</dbReference>
<dbReference type="Pfam" id="PF17803">
    <property type="entry name" value="Cadherin_4"/>
    <property type="match status" value="9"/>
</dbReference>
<evidence type="ECO:0000313" key="3">
    <source>
        <dbReference type="EMBL" id="RTR35951.1"/>
    </source>
</evidence>
<dbReference type="InterPro" id="IPR010221">
    <property type="entry name" value="VCBS_dom"/>
</dbReference>
<dbReference type="Pfam" id="PF00353">
    <property type="entry name" value="HemolysinCabind"/>
    <property type="match status" value="1"/>
</dbReference>
<feature type="domain" description="RapA2 cadherin-like" evidence="2">
    <location>
        <begin position="974"/>
        <end position="1065"/>
    </location>
</feature>
<dbReference type="OrthoDB" id="9813456at2"/>
<accession>A0A3S0RTJ2</accession>
<gene>
    <name evidence="3" type="ORF">EKG38_24320</name>
</gene>
<feature type="domain" description="RapA2 cadherin-like" evidence="2">
    <location>
        <begin position="745"/>
        <end position="831"/>
    </location>
</feature>
<feature type="domain" description="RapA2 cadherin-like" evidence="2">
    <location>
        <begin position="1092"/>
        <end position="1183"/>
    </location>
</feature>
<protein>
    <submittedName>
        <fullName evidence="3">Retention module-containing protein</fullName>
    </submittedName>
</protein>
<dbReference type="Proteomes" id="UP000267448">
    <property type="component" value="Unassembled WGS sequence"/>
</dbReference>
<reference evidence="3 4" key="1">
    <citation type="submission" date="2018-12" db="EMBL/GenBank/DDBJ databases">
        <authorList>
            <person name="Yu L."/>
        </authorList>
    </citation>
    <scope>NUCLEOTIDE SEQUENCE [LARGE SCALE GENOMIC DNA]</scope>
    <source>
        <strain evidence="3 4">HAW-EB2</strain>
    </source>
</reference>
<keyword evidence="1" id="KW-0106">Calcium</keyword>
<name>A0A3S0RTJ2_9GAMM</name>
<proteinExistence type="predicted"/>
<dbReference type="EMBL" id="RXNU01000027">
    <property type="protein sequence ID" value="RTR35951.1"/>
    <property type="molecule type" value="Genomic_DNA"/>
</dbReference>
<dbReference type="InterPro" id="IPR001343">
    <property type="entry name" value="Hemolysn_Ca-bd"/>
</dbReference>
<evidence type="ECO:0000313" key="4">
    <source>
        <dbReference type="Proteomes" id="UP000267448"/>
    </source>
</evidence>
<feature type="domain" description="RapA2 cadherin-like" evidence="2">
    <location>
        <begin position="1210"/>
        <end position="1301"/>
    </location>
</feature>
<dbReference type="InterPro" id="IPR019960">
    <property type="entry name" value="T1SS_VCA0849"/>
</dbReference>
<dbReference type="NCBIfam" id="TIGR03661">
    <property type="entry name" value="T1SS_VCA0849"/>
    <property type="match status" value="1"/>
</dbReference>
<dbReference type="Gene3D" id="2.60.40.1200">
    <property type="match status" value="1"/>
</dbReference>
<evidence type="ECO:0000256" key="1">
    <source>
        <dbReference type="ARBA" id="ARBA00022837"/>
    </source>
</evidence>
<feature type="domain" description="RapA2 cadherin-like" evidence="2">
    <location>
        <begin position="410"/>
        <end position="494"/>
    </location>
</feature>
<dbReference type="NCBIfam" id="NF033682">
    <property type="entry name" value="retention_LapA"/>
    <property type="match status" value="1"/>
</dbReference>
<dbReference type="NCBIfam" id="NF012211">
    <property type="entry name" value="tand_rpt_95"/>
    <property type="match status" value="2"/>
</dbReference>
<dbReference type="InterPro" id="IPR047777">
    <property type="entry name" value="LapA-like_RM"/>
</dbReference>
<dbReference type="PROSITE" id="PS00330">
    <property type="entry name" value="HEMOLYSIN_CALCIUM"/>
    <property type="match status" value="1"/>
</dbReference>
<dbReference type="InterPro" id="IPR011049">
    <property type="entry name" value="Serralysin-like_metalloprot_C"/>
</dbReference>
<organism evidence="3 4">
    <name type="scientific">Shewanella canadensis</name>
    <dbReference type="NCBI Taxonomy" id="271096"/>
    <lineage>
        <taxon>Bacteria</taxon>
        <taxon>Pseudomonadati</taxon>
        <taxon>Pseudomonadota</taxon>
        <taxon>Gammaproteobacteria</taxon>
        <taxon>Alteromonadales</taxon>
        <taxon>Shewanellaceae</taxon>
        <taxon>Shewanella</taxon>
    </lineage>
</organism>
<evidence type="ECO:0000259" key="2">
    <source>
        <dbReference type="Pfam" id="PF17803"/>
    </source>
</evidence>
<dbReference type="InterPro" id="IPR013783">
    <property type="entry name" value="Ig-like_fold"/>
</dbReference>
<dbReference type="SUPFAM" id="SSF51120">
    <property type="entry name" value="beta-Roll"/>
    <property type="match status" value="1"/>
</dbReference>
<feature type="domain" description="RapA2 cadherin-like" evidence="2">
    <location>
        <begin position="530"/>
        <end position="610"/>
    </location>
</feature>
<comment type="caution">
    <text evidence="3">The sequence shown here is derived from an EMBL/GenBank/DDBJ whole genome shotgun (WGS) entry which is preliminary data.</text>
</comment>
<feature type="domain" description="RapA2 cadherin-like" evidence="2">
    <location>
        <begin position="1328"/>
        <end position="1419"/>
    </location>
</feature>
<keyword evidence="4" id="KW-1185">Reference proteome</keyword>
<dbReference type="InterPro" id="IPR018511">
    <property type="entry name" value="Hemolysin-typ_Ca-bd_CS"/>
</dbReference>